<evidence type="ECO:0000313" key="3">
    <source>
        <dbReference type="Proteomes" id="UP000284605"/>
    </source>
</evidence>
<dbReference type="CDD" id="cd02440">
    <property type="entry name" value="AdoMet_MTases"/>
    <property type="match status" value="1"/>
</dbReference>
<feature type="domain" description="Methyltransferase type 11" evidence="1">
    <location>
        <begin position="59"/>
        <end position="153"/>
    </location>
</feature>
<dbReference type="Pfam" id="PF08241">
    <property type="entry name" value="Methyltransf_11"/>
    <property type="match status" value="1"/>
</dbReference>
<dbReference type="RefSeq" id="WP_119777346.1">
    <property type="nucleotide sequence ID" value="NZ_QYUK01000011.1"/>
</dbReference>
<dbReference type="SUPFAM" id="SSF53335">
    <property type="entry name" value="S-adenosyl-L-methionine-dependent methyltransferases"/>
    <property type="match status" value="1"/>
</dbReference>
<evidence type="ECO:0000259" key="1">
    <source>
        <dbReference type="Pfam" id="PF08241"/>
    </source>
</evidence>
<dbReference type="PANTHER" id="PTHR43464:SF83">
    <property type="entry name" value="MALONYL-[ACYL-CARRIER PROTEIN] O-METHYLTRANSFERASE"/>
    <property type="match status" value="1"/>
</dbReference>
<gene>
    <name evidence="2" type="ORF">D3874_06420</name>
</gene>
<sequence length="227" mass="25164">MAEFHFVEDYERYVADLIKQHPIDEAMALAVGGQFELIGKIERLILEYAGLEDGMAVIDLGCGSGRLAHALGAGCKVDYLGIDVVSALLAYARTKAPAHYKFVLHRELSLPAADASADLACAFSVFTHLLHAETYIYLAEMHRVLKPGGLVVFSFLEFGAGAHWTVFEQTVAHQRAKANPPLNTFIERSVIQVWCRHLGFELLECIDGDQPRWDGRLLGQSIAILRR</sequence>
<protein>
    <submittedName>
        <fullName evidence="2">Class I SAM-dependent methyltransferase</fullName>
    </submittedName>
</protein>
<dbReference type="InterPro" id="IPR013216">
    <property type="entry name" value="Methyltransf_11"/>
</dbReference>
<dbReference type="OrthoDB" id="1853779at2"/>
<reference evidence="2 3" key="1">
    <citation type="submission" date="2018-09" db="EMBL/GenBank/DDBJ databases">
        <authorList>
            <person name="Zhu H."/>
        </authorList>
    </citation>
    <scope>NUCLEOTIDE SEQUENCE [LARGE SCALE GENOMIC DNA]</scope>
    <source>
        <strain evidence="2 3">K1W22B-8</strain>
    </source>
</reference>
<proteinExistence type="predicted"/>
<keyword evidence="2" id="KW-0489">Methyltransferase</keyword>
<dbReference type="AlphaFoldDB" id="A0A418W9J6"/>
<name>A0A418W9J6_9PROT</name>
<dbReference type="GO" id="GO:0008757">
    <property type="term" value="F:S-adenosylmethionine-dependent methyltransferase activity"/>
    <property type="evidence" value="ECO:0007669"/>
    <property type="project" value="InterPro"/>
</dbReference>
<dbReference type="Proteomes" id="UP000284605">
    <property type="component" value="Unassembled WGS sequence"/>
</dbReference>
<comment type="caution">
    <text evidence="2">The sequence shown here is derived from an EMBL/GenBank/DDBJ whole genome shotgun (WGS) entry which is preliminary data.</text>
</comment>
<keyword evidence="2" id="KW-0808">Transferase</keyword>
<evidence type="ECO:0000313" key="2">
    <source>
        <dbReference type="EMBL" id="RJF86701.1"/>
    </source>
</evidence>
<accession>A0A418W9J6</accession>
<dbReference type="EMBL" id="QYUK01000011">
    <property type="protein sequence ID" value="RJF86701.1"/>
    <property type="molecule type" value="Genomic_DNA"/>
</dbReference>
<dbReference type="InterPro" id="IPR029063">
    <property type="entry name" value="SAM-dependent_MTases_sf"/>
</dbReference>
<dbReference type="GO" id="GO:0032259">
    <property type="term" value="P:methylation"/>
    <property type="evidence" value="ECO:0007669"/>
    <property type="project" value="UniProtKB-KW"/>
</dbReference>
<dbReference type="PANTHER" id="PTHR43464">
    <property type="entry name" value="METHYLTRANSFERASE"/>
    <property type="match status" value="1"/>
</dbReference>
<dbReference type="Gene3D" id="3.40.50.150">
    <property type="entry name" value="Vaccinia Virus protein VP39"/>
    <property type="match status" value="1"/>
</dbReference>
<keyword evidence="3" id="KW-1185">Reference proteome</keyword>
<organism evidence="2 3">
    <name type="scientific">Oleomonas cavernae</name>
    <dbReference type="NCBI Taxonomy" id="2320859"/>
    <lineage>
        <taxon>Bacteria</taxon>
        <taxon>Pseudomonadati</taxon>
        <taxon>Pseudomonadota</taxon>
        <taxon>Alphaproteobacteria</taxon>
        <taxon>Acetobacterales</taxon>
        <taxon>Acetobacteraceae</taxon>
        <taxon>Oleomonas</taxon>
    </lineage>
</organism>